<dbReference type="PANTHER" id="PTHR33445:SF1">
    <property type="entry name" value="ATP SYNTHASE SUBUNIT B"/>
    <property type="match status" value="1"/>
</dbReference>
<dbReference type="RefSeq" id="WP_151175969.1">
    <property type="nucleotide sequence ID" value="NZ_CP042906.1"/>
</dbReference>
<keyword evidence="3 15" id="KW-1003">Cell membrane</keyword>
<evidence type="ECO:0000256" key="16">
    <source>
        <dbReference type="RuleBase" id="RU003848"/>
    </source>
</evidence>
<evidence type="ECO:0000256" key="15">
    <source>
        <dbReference type="HAMAP-Rule" id="MF_01398"/>
    </source>
</evidence>
<feature type="transmembrane region" description="Helical" evidence="15">
    <location>
        <begin position="12"/>
        <end position="30"/>
    </location>
</feature>
<evidence type="ECO:0000256" key="14">
    <source>
        <dbReference type="ARBA" id="ARBA00037847"/>
    </source>
</evidence>
<comment type="subcellular location">
    <subcellularLocation>
        <location evidence="15">Cell membrane</location>
        <topology evidence="15">Single-pass membrane protein</topology>
    </subcellularLocation>
    <subcellularLocation>
        <location evidence="14">Endomembrane system</location>
        <topology evidence="14">Single-pass membrane protein</topology>
    </subcellularLocation>
</comment>
<dbReference type="Proteomes" id="UP000326202">
    <property type="component" value="Chromosome"/>
</dbReference>
<gene>
    <name evidence="18" type="primary">atpF1</name>
    <name evidence="15" type="synonym">atpF</name>
    <name evidence="18" type="ORF">FRZ44_08110</name>
</gene>
<dbReference type="CDD" id="cd06503">
    <property type="entry name" value="ATP-synt_Fo_b"/>
    <property type="match status" value="1"/>
</dbReference>
<dbReference type="GO" id="GO:0046961">
    <property type="term" value="F:proton-transporting ATPase activity, rotational mechanism"/>
    <property type="evidence" value="ECO:0007669"/>
    <property type="project" value="TreeGrafter"/>
</dbReference>
<evidence type="ECO:0000256" key="12">
    <source>
        <dbReference type="ARBA" id="ARBA00025614"/>
    </source>
</evidence>
<keyword evidence="7 15" id="KW-1133">Transmembrane helix</keyword>
<evidence type="ECO:0000256" key="8">
    <source>
        <dbReference type="ARBA" id="ARBA00023065"/>
    </source>
</evidence>
<dbReference type="GO" id="GO:0046933">
    <property type="term" value="F:proton-transporting ATP synthase activity, rotational mechanism"/>
    <property type="evidence" value="ECO:0007669"/>
    <property type="project" value="UniProtKB-UniRule"/>
</dbReference>
<evidence type="ECO:0000256" key="6">
    <source>
        <dbReference type="ARBA" id="ARBA00022781"/>
    </source>
</evidence>
<keyword evidence="8 15" id="KW-0406">Ion transport</keyword>
<dbReference type="GO" id="GO:0045259">
    <property type="term" value="C:proton-transporting ATP synthase complex"/>
    <property type="evidence" value="ECO:0007669"/>
    <property type="project" value="UniProtKB-KW"/>
</dbReference>
<proteinExistence type="inferred from homology"/>
<dbReference type="HAMAP" id="MF_01398">
    <property type="entry name" value="ATP_synth_b_bprime"/>
    <property type="match status" value="1"/>
</dbReference>
<dbReference type="InterPro" id="IPR050059">
    <property type="entry name" value="ATP_synthase_B_chain"/>
</dbReference>
<evidence type="ECO:0000256" key="17">
    <source>
        <dbReference type="SAM" id="Coils"/>
    </source>
</evidence>
<evidence type="ECO:0000256" key="3">
    <source>
        <dbReference type="ARBA" id="ARBA00022475"/>
    </source>
</evidence>
<evidence type="ECO:0000256" key="7">
    <source>
        <dbReference type="ARBA" id="ARBA00022989"/>
    </source>
</evidence>
<comment type="subunit">
    <text evidence="15">F-type ATPases have 2 components, F(1) - the catalytic core - and F(0) - the membrane proton channel. F(1) has five subunits: alpha(3), beta(3), gamma(1), delta(1), epsilon(1). F(0) has three main subunits: a(1), b(2) and c(10-14). The alpha and beta chains form an alternating ring which encloses part of the gamma chain. F(1) is attached to F(0) by a central stalk formed by the gamma and epsilon chains, while a peripheral stalk is formed by the delta and b chains.</text>
</comment>
<dbReference type="OrthoDB" id="8479836at2"/>
<keyword evidence="5 15" id="KW-0812">Transmembrane</keyword>
<comment type="similarity">
    <text evidence="1 15 16">Belongs to the ATPase B chain family.</text>
</comment>
<dbReference type="AlphaFoldDB" id="A0A5J6MET5"/>
<evidence type="ECO:0000313" key="18">
    <source>
        <dbReference type="EMBL" id="QEX15527.1"/>
    </source>
</evidence>
<dbReference type="GO" id="GO:0012505">
    <property type="term" value="C:endomembrane system"/>
    <property type="evidence" value="ECO:0007669"/>
    <property type="project" value="UniProtKB-SubCell"/>
</dbReference>
<evidence type="ECO:0000256" key="11">
    <source>
        <dbReference type="ARBA" id="ARBA00025198"/>
    </source>
</evidence>
<comment type="subunit">
    <text evidence="13">F-type ATPases have 2 components, F(1) - the catalytic core - and F(0) - the membrane proton channel. F(1) has five subunits: alpha(3), beta(3), gamma(1), delta(1), epsilon(1). F(0) has four main subunits: a(1), b(2) and c(10-14). The alpha and beta chains form an alternating ring which encloses part of the gamma chain. F(1) is attached to F(0) by a central stalk formed by the gamma and epsilon chains, while a peripheral stalk is formed by the delta and b chains.</text>
</comment>
<dbReference type="NCBIfam" id="TIGR01144">
    <property type="entry name" value="ATP_synt_b"/>
    <property type="match status" value="1"/>
</dbReference>
<name>A0A5J6MET5_9PROT</name>
<keyword evidence="10 15" id="KW-0066">ATP synthesis</keyword>
<evidence type="ECO:0000256" key="10">
    <source>
        <dbReference type="ARBA" id="ARBA00023310"/>
    </source>
</evidence>
<comment type="function">
    <text evidence="11 15">F(1)F(0) ATP synthase produces ATP from ADP in the presence of a proton or sodium gradient. F-type ATPases consist of two structural domains, F(1) containing the extramembraneous catalytic core and F(0) containing the membrane proton channel, linked together by a central stalk and a peripheral stalk. During catalysis, ATP synthesis in the catalytic domain of F(1) is coupled via a rotary mechanism of the central stalk subunits to proton translocation.</text>
</comment>
<keyword evidence="6 15" id="KW-0375">Hydrogen ion transport</keyword>
<dbReference type="KEGG" id="htq:FRZ44_08110"/>
<sequence length="162" mass="18081">MEFLHEPEFWVAIAFVIFIVLAGKPIYRAIGKMLDDRAAKIRKDLGEAEKLRNEAEKLLAEYQRRQRQALKEADAILAQAKDEAERIRKSSAANIETALKRRERQALEKIAQAETLAVAEVRNQAVNLAVLGAQKALASGLDPARAGSLIDQSVADLERRLH</sequence>
<reference evidence="18 19" key="1">
    <citation type="submission" date="2019-08" db="EMBL/GenBank/DDBJ databases">
        <title>Hyperibacter terrae gen. nov., sp. nov. and Hyperibacter viscosus sp. nov., two new members in the family Rhodospirillaceae isolated from the rhizosphere of Hypericum perforatum.</title>
        <authorList>
            <person name="Noviana Z."/>
        </authorList>
    </citation>
    <scope>NUCLEOTIDE SEQUENCE [LARGE SCALE GENOMIC DNA]</scope>
    <source>
        <strain evidence="18 19">R5913</strain>
    </source>
</reference>
<evidence type="ECO:0000256" key="13">
    <source>
        <dbReference type="ARBA" id="ARBA00026054"/>
    </source>
</evidence>
<dbReference type="InterPro" id="IPR002146">
    <property type="entry name" value="ATP_synth_b/b'su_bac/chlpt"/>
</dbReference>
<comment type="function">
    <text evidence="12">Component of the F(0) channel, it forms part of the peripheral stalk, linking F(1) to F(0). The b'-subunit is a diverged and duplicated form of b found in plants and photosynthetic bacteria.</text>
</comment>
<feature type="coiled-coil region" evidence="17">
    <location>
        <begin position="38"/>
        <end position="90"/>
    </location>
</feature>
<keyword evidence="4 15" id="KW-0138">CF(0)</keyword>
<dbReference type="GO" id="GO:0005886">
    <property type="term" value="C:plasma membrane"/>
    <property type="evidence" value="ECO:0007669"/>
    <property type="project" value="UniProtKB-SubCell"/>
</dbReference>
<dbReference type="InterPro" id="IPR005864">
    <property type="entry name" value="ATP_synth_F0_bsu_bac"/>
</dbReference>
<evidence type="ECO:0000313" key="19">
    <source>
        <dbReference type="Proteomes" id="UP000326202"/>
    </source>
</evidence>
<dbReference type="PANTHER" id="PTHR33445">
    <property type="entry name" value="ATP SYNTHASE SUBUNIT B', CHLOROPLASTIC"/>
    <property type="match status" value="1"/>
</dbReference>
<evidence type="ECO:0000256" key="9">
    <source>
        <dbReference type="ARBA" id="ARBA00023136"/>
    </source>
</evidence>
<organism evidence="18 19">
    <name type="scientific">Hypericibacter terrae</name>
    <dbReference type="NCBI Taxonomy" id="2602015"/>
    <lineage>
        <taxon>Bacteria</taxon>
        <taxon>Pseudomonadati</taxon>
        <taxon>Pseudomonadota</taxon>
        <taxon>Alphaproteobacteria</taxon>
        <taxon>Rhodospirillales</taxon>
        <taxon>Dongiaceae</taxon>
        <taxon>Hypericibacter</taxon>
    </lineage>
</organism>
<dbReference type="Pfam" id="PF00430">
    <property type="entry name" value="ATP-synt_B"/>
    <property type="match status" value="1"/>
</dbReference>
<keyword evidence="19" id="KW-1185">Reference proteome</keyword>
<keyword evidence="17" id="KW-0175">Coiled coil</keyword>
<dbReference type="EMBL" id="CP042906">
    <property type="protein sequence ID" value="QEX15527.1"/>
    <property type="molecule type" value="Genomic_DNA"/>
</dbReference>
<evidence type="ECO:0000256" key="5">
    <source>
        <dbReference type="ARBA" id="ARBA00022692"/>
    </source>
</evidence>
<protein>
    <recommendedName>
        <fullName evidence="15">ATP synthase subunit b</fullName>
    </recommendedName>
    <alternativeName>
        <fullName evidence="15">ATP synthase F(0) sector subunit b</fullName>
    </alternativeName>
    <alternativeName>
        <fullName evidence="15">ATPase subunit I</fullName>
    </alternativeName>
    <alternativeName>
        <fullName evidence="15">F-type ATPase subunit b</fullName>
        <shortName evidence="15">F-ATPase subunit b</shortName>
    </alternativeName>
</protein>
<evidence type="ECO:0000256" key="4">
    <source>
        <dbReference type="ARBA" id="ARBA00022547"/>
    </source>
</evidence>
<keyword evidence="9 15" id="KW-0472">Membrane</keyword>
<keyword evidence="2 15" id="KW-0813">Transport</keyword>
<accession>A0A5J6MET5</accession>
<evidence type="ECO:0000256" key="2">
    <source>
        <dbReference type="ARBA" id="ARBA00022448"/>
    </source>
</evidence>
<evidence type="ECO:0000256" key="1">
    <source>
        <dbReference type="ARBA" id="ARBA00005513"/>
    </source>
</evidence>